<dbReference type="GO" id="GO:0006355">
    <property type="term" value="P:regulation of DNA-templated transcription"/>
    <property type="evidence" value="ECO:0007669"/>
    <property type="project" value="TreeGrafter"/>
</dbReference>
<keyword evidence="1" id="KW-0805">Transcription regulation</keyword>
<dbReference type="InterPro" id="IPR052435">
    <property type="entry name" value="YY1-Transcr_Regul"/>
</dbReference>
<evidence type="ECO:0000256" key="4">
    <source>
        <dbReference type="SAM" id="MobiDB-lite"/>
    </source>
</evidence>
<reference evidence="5 6" key="1">
    <citation type="journal article" date="2023" name="G3 (Bethesda)">
        <title>A chromosome-length genome assembly and annotation of blackberry (Rubus argutus, cv. 'Hillquist').</title>
        <authorList>
            <person name="Bruna T."/>
            <person name="Aryal R."/>
            <person name="Dudchenko O."/>
            <person name="Sargent D.J."/>
            <person name="Mead D."/>
            <person name="Buti M."/>
            <person name="Cavallini A."/>
            <person name="Hytonen T."/>
            <person name="Andres J."/>
            <person name="Pham M."/>
            <person name="Weisz D."/>
            <person name="Mascagni F."/>
            <person name="Usai G."/>
            <person name="Natali L."/>
            <person name="Bassil N."/>
            <person name="Fernandez G.E."/>
            <person name="Lomsadze A."/>
            <person name="Armour M."/>
            <person name="Olukolu B."/>
            <person name="Poorten T."/>
            <person name="Britton C."/>
            <person name="Davik J."/>
            <person name="Ashrafi H."/>
            <person name="Aiden E.L."/>
            <person name="Borodovsky M."/>
            <person name="Worthington M."/>
        </authorList>
    </citation>
    <scope>NUCLEOTIDE SEQUENCE [LARGE SCALE GENOMIC DNA]</scope>
    <source>
        <strain evidence="5">PI 553951</strain>
    </source>
</reference>
<dbReference type="GO" id="GO:0003712">
    <property type="term" value="F:transcription coregulator activity"/>
    <property type="evidence" value="ECO:0007669"/>
    <property type="project" value="TreeGrafter"/>
</dbReference>
<dbReference type="GO" id="GO:0005634">
    <property type="term" value="C:nucleus"/>
    <property type="evidence" value="ECO:0007669"/>
    <property type="project" value="TreeGrafter"/>
</dbReference>
<feature type="compositionally biased region" description="Basic residues" evidence="4">
    <location>
        <begin position="265"/>
        <end position="283"/>
    </location>
</feature>
<dbReference type="PANTHER" id="PTHR16088">
    <property type="entry name" value="YY1 ASSOCIATED PROTEIN-RELATED"/>
    <property type="match status" value="1"/>
</dbReference>
<comment type="caution">
    <text evidence="5">The sequence shown here is derived from an EMBL/GenBank/DDBJ whole genome shotgun (WGS) entry which is preliminary data.</text>
</comment>
<evidence type="ECO:0000256" key="2">
    <source>
        <dbReference type="ARBA" id="ARBA00023163"/>
    </source>
</evidence>
<protein>
    <submittedName>
        <fullName evidence="5">Uncharacterized protein</fullName>
    </submittedName>
</protein>
<sequence>MSSCLNAQSTEIGCLSPQKVIPASENLTEQNESILRCEEEEDEDEDEDVDFNPFLKGTVSPKLLQNCAAEDSEHGEEEIVMQTTVSSEGVSEDDFGNLDSGTAETRISPFFSKPGIEPVQEKDDGSRMGPDINHVTVGQLSNKADTRKSTIYLDDEGEDAICKRTRARYSLASFTLDELETFLQETDDDDDLQNVDDEEEYRKFLTAVLQGGEGDGQLTKENETAVDDEDEENDADFELELEELLDSDVDENTRDKNTEFEGAGRRPKTRQNRSQKSSARSKKTLGQTKRSLRPLLPVLPNGPISTFYTQDRRTSIPGTASSCLSSSVDDRSISGFTAYQIGQLHHLIYEHVQLLIQVFSLCVLDNSRQHVASQVQRLICEMLHKRDEVLAWKNVPYPNICFCPSLPTEAPKSYLIQSTLSSSLTSDACVAVSPNNQMLVSPSVSPSFWVPSISGPVLSVLDVAPLSLIGRYMDDIDTAVQGNRRCYKETISDNCSEESLSTPAAVRNRVLFTDAEDELLALGLMEYNTDWKAIQQRFLPCKSKHQIFVRQKNRCSSKAPENPIKAVRRMKTSPLTAEEISCIQEGLKAYKYDMMSVWKFIVPHRDPSLLPRQWRIALGTQKSYKLDEAKREKRRLYELKRREHKKADMPSWQSSSEKEDCQAEKSGGENNSADGHTDNAAETYVHEAFLADWRPGISGGERNLHGGIISRETAIHEWKNDYGHKDTPQSQTGNTRQLLSVSKSGTFNAITARQNQSHYLKKMLQACPRRLQNFQGKGVEEGGDADSDLQMHPLLFQAPEDGRLPYYPLNCSTGNSSSYSFLSGNQPQLHLTLSHNPHQENQVDGFVRSLKKSNVISRGIDFHPLMQRTDYVNSVMVTSCSTAPLSVGSGGKRDQVQHPSGSFQTELLANTDPEATGTKPFSPDDGANELDLEIHLSSTSRKKKDFKSRDANQHNLVKPRNGPGTGTTMIAECAKTPFYKHTENSGANRNEFDSVGDTLLIPSSNITRYNPEEMGDQSQPDIEMEQEELSDSAEESEENVEFECEEMADSEGEEDESACEQISELQNKDVASFTMKRPATAERDENIPSLQLGFTNQGMDEASNSSWLSLDTCADREESMTSESLASKDLASPRPIRSCKKARLRREVAHKQAVDMAQQLSLGPLAIPPVRKPRKRVCRPNLNIGLNVENSSSDN</sequence>
<evidence type="ECO:0000256" key="1">
    <source>
        <dbReference type="ARBA" id="ARBA00023015"/>
    </source>
</evidence>
<organism evidence="5 6">
    <name type="scientific">Rubus argutus</name>
    <name type="common">Southern blackberry</name>
    <dbReference type="NCBI Taxonomy" id="59490"/>
    <lineage>
        <taxon>Eukaryota</taxon>
        <taxon>Viridiplantae</taxon>
        <taxon>Streptophyta</taxon>
        <taxon>Embryophyta</taxon>
        <taxon>Tracheophyta</taxon>
        <taxon>Spermatophyta</taxon>
        <taxon>Magnoliopsida</taxon>
        <taxon>eudicotyledons</taxon>
        <taxon>Gunneridae</taxon>
        <taxon>Pentapetalae</taxon>
        <taxon>rosids</taxon>
        <taxon>fabids</taxon>
        <taxon>Rosales</taxon>
        <taxon>Rosaceae</taxon>
        <taxon>Rosoideae</taxon>
        <taxon>Rosoideae incertae sedis</taxon>
        <taxon>Rubus</taxon>
    </lineage>
</organism>
<dbReference type="EMBL" id="JBEDUW010000003">
    <property type="protein sequence ID" value="KAK9936031.1"/>
    <property type="molecule type" value="Genomic_DNA"/>
</dbReference>
<dbReference type="Proteomes" id="UP001457282">
    <property type="component" value="Unassembled WGS sequence"/>
</dbReference>
<gene>
    <name evidence="5" type="ORF">M0R45_012896</name>
</gene>
<feature type="region of interest" description="Disordered" evidence="4">
    <location>
        <begin position="640"/>
        <end position="677"/>
    </location>
</feature>
<name>A0AAW1XGK1_RUBAR</name>
<feature type="region of interest" description="Disordered" evidence="4">
    <location>
        <begin position="84"/>
        <end position="140"/>
    </location>
</feature>
<keyword evidence="6" id="KW-1185">Reference proteome</keyword>
<keyword evidence="3" id="KW-0539">Nucleus</keyword>
<keyword evidence="2" id="KW-0804">Transcription</keyword>
<dbReference type="PANTHER" id="PTHR16088:SF3">
    <property type="entry name" value="GON-4-LIKE PROTEIN"/>
    <property type="match status" value="1"/>
</dbReference>
<dbReference type="AlphaFoldDB" id="A0AAW1XGK1"/>
<feature type="compositionally biased region" description="Acidic residues" evidence="4">
    <location>
        <begin position="224"/>
        <end position="250"/>
    </location>
</feature>
<feature type="region of interest" description="Disordered" evidence="4">
    <location>
        <begin position="210"/>
        <end position="292"/>
    </location>
</feature>
<evidence type="ECO:0000313" key="5">
    <source>
        <dbReference type="EMBL" id="KAK9936031.1"/>
    </source>
</evidence>
<feature type="region of interest" description="Disordered" evidence="4">
    <location>
        <begin position="1007"/>
        <end position="1034"/>
    </location>
</feature>
<feature type="compositionally biased region" description="Basic and acidic residues" evidence="4">
    <location>
        <begin position="251"/>
        <end position="264"/>
    </location>
</feature>
<evidence type="ECO:0000256" key="3">
    <source>
        <dbReference type="ARBA" id="ARBA00023242"/>
    </source>
</evidence>
<dbReference type="SUPFAM" id="SSF46689">
    <property type="entry name" value="Homeodomain-like"/>
    <property type="match status" value="1"/>
</dbReference>
<dbReference type="InterPro" id="IPR009057">
    <property type="entry name" value="Homeodomain-like_sf"/>
</dbReference>
<proteinExistence type="predicted"/>
<feature type="compositionally biased region" description="Acidic residues" evidence="4">
    <location>
        <begin position="1022"/>
        <end position="1034"/>
    </location>
</feature>
<feature type="region of interest" description="Disordered" evidence="4">
    <location>
        <begin position="938"/>
        <end position="966"/>
    </location>
</feature>
<evidence type="ECO:0000313" key="6">
    <source>
        <dbReference type="Proteomes" id="UP001457282"/>
    </source>
</evidence>
<accession>A0AAW1XGK1</accession>
<feature type="compositionally biased region" description="Basic and acidic residues" evidence="4">
    <location>
        <begin position="656"/>
        <end position="667"/>
    </location>
</feature>